<dbReference type="SUPFAM" id="SSF53187">
    <property type="entry name" value="Zn-dependent exopeptidases"/>
    <property type="match status" value="1"/>
</dbReference>
<dbReference type="Proteomes" id="UP000611640">
    <property type="component" value="Chromosome"/>
</dbReference>
<feature type="binding site" evidence="1">
    <location>
        <position position="92"/>
    </location>
    <ligand>
        <name>Mn(2+)</name>
        <dbReference type="ChEBI" id="CHEBI:29035"/>
        <label>2</label>
    </ligand>
</feature>
<dbReference type="InterPro" id="IPR011650">
    <property type="entry name" value="Peptidase_M20_dimer"/>
</dbReference>
<gene>
    <name evidence="3" type="ORF">Athai_59850</name>
</gene>
<keyword evidence="1" id="KW-0464">Manganese</keyword>
<organism evidence="3 4">
    <name type="scientific">Actinocatenispora thailandica</name>
    <dbReference type="NCBI Taxonomy" id="227318"/>
    <lineage>
        <taxon>Bacteria</taxon>
        <taxon>Bacillati</taxon>
        <taxon>Actinomycetota</taxon>
        <taxon>Actinomycetes</taxon>
        <taxon>Micromonosporales</taxon>
        <taxon>Micromonosporaceae</taxon>
        <taxon>Actinocatenispora</taxon>
    </lineage>
</organism>
<reference evidence="3 4" key="1">
    <citation type="submission" date="2020-08" db="EMBL/GenBank/DDBJ databases">
        <title>Whole genome shotgun sequence of Actinocatenispora thailandica NBRC 105041.</title>
        <authorList>
            <person name="Komaki H."/>
            <person name="Tamura T."/>
        </authorList>
    </citation>
    <scope>NUCLEOTIDE SEQUENCE [LARGE SCALE GENOMIC DNA]</scope>
    <source>
        <strain evidence="3 4">NBRC 105041</strain>
    </source>
</reference>
<feature type="binding site" evidence="1">
    <location>
        <position position="94"/>
    </location>
    <ligand>
        <name>Mn(2+)</name>
        <dbReference type="ChEBI" id="CHEBI:29035"/>
        <label>2</label>
    </ligand>
</feature>
<evidence type="ECO:0000259" key="2">
    <source>
        <dbReference type="Pfam" id="PF07687"/>
    </source>
</evidence>
<protein>
    <submittedName>
        <fullName evidence="3">Amidohydrolase</fullName>
    </submittedName>
</protein>
<dbReference type="EMBL" id="AP023355">
    <property type="protein sequence ID" value="BCJ38482.1"/>
    <property type="molecule type" value="Genomic_DNA"/>
</dbReference>
<dbReference type="SUPFAM" id="SSF55031">
    <property type="entry name" value="Bacterial exopeptidase dimerisation domain"/>
    <property type="match status" value="1"/>
</dbReference>
<evidence type="ECO:0000313" key="3">
    <source>
        <dbReference type="EMBL" id="BCJ38482.1"/>
    </source>
</evidence>
<dbReference type="GO" id="GO:0046872">
    <property type="term" value="F:metal ion binding"/>
    <property type="evidence" value="ECO:0007669"/>
    <property type="project" value="UniProtKB-KW"/>
</dbReference>
<keyword evidence="4" id="KW-1185">Reference proteome</keyword>
<dbReference type="PANTHER" id="PTHR11014">
    <property type="entry name" value="PEPTIDASE M20 FAMILY MEMBER"/>
    <property type="match status" value="1"/>
</dbReference>
<dbReference type="GO" id="GO:0016787">
    <property type="term" value="F:hydrolase activity"/>
    <property type="evidence" value="ECO:0007669"/>
    <property type="project" value="InterPro"/>
</dbReference>
<dbReference type="Pfam" id="PF07687">
    <property type="entry name" value="M20_dimer"/>
    <property type="match status" value="1"/>
</dbReference>
<dbReference type="AlphaFoldDB" id="A0A7R7HZL6"/>
<dbReference type="Gene3D" id="3.40.630.10">
    <property type="entry name" value="Zn peptidases"/>
    <property type="match status" value="1"/>
</dbReference>
<evidence type="ECO:0000256" key="1">
    <source>
        <dbReference type="PIRSR" id="PIRSR005962-1"/>
    </source>
</evidence>
<dbReference type="KEGG" id="atl:Athai_59850"/>
<dbReference type="Gene3D" id="3.30.70.360">
    <property type="match status" value="1"/>
</dbReference>
<feature type="domain" description="Peptidase M20 dimerisation" evidence="2">
    <location>
        <begin position="180"/>
        <end position="270"/>
    </location>
</feature>
<dbReference type="InterPro" id="IPR036264">
    <property type="entry name" value="Bact_exopeptidase_dim_dom"/>
</dbReference>
<dbReference type="InterPro" id="IPR002933">
    <property type="entry name" value="Peptidase_M20"/>
</dbReference>
<dbReference type="Pfam" id="PF01546">
    <property type="entry name" value="Peptidase_M20"/>
    <property type="match status" value="1"/>
</dbReference>
<feature type="binding site" evidence="1">
    <location>
        <position position="359"/>
    </location>
    <ligand>
        <name>Mn(2+)</name>
        <dbReference type="ChEBI" id="CHEBI:29035"/>
        <label>2</label>
    </ligand>
</feature>
<comment type="cofactor">
    <cofactor evidence="1">
        <name>Mn(2+)</name>
        <dbReference type="ChEBI" id="CHEBI:29035"/>
    </cofactor>
    <text evidence="1">The Mn(2+) ion enhances activity.</text>
</comment>
<feature type="binding site" evidence="1">
    <location>
        <position position="128"/>
    </location>
    <ligand>
        <name>Mn(2+)</name>
        <dbReference type="ChEBI" id="CHEBI:29035"/>
        <label>2</label>
    </ligand>
</feature>
<dbReference type="PIRSF" id="PIRSF005962">
    <property type="entry name" value="Pept_M20D_amidohydro"/>
    <property type="match status" value="1"/>
</dbReference>
<dbReference type="CDD" id="cd03886">
    <property type="entry name" value="M20_Acy1"/>
    <property type="match status" value="1"/>
</dbReference>
<name>A0A7R7HZL6_9ACTN</name>
<dbReference type="RefSeq" id="WP_203964509.1">
    <property type="nucleotide sequence ID" value="NZ_AP023355.1"/>
</dbReference>
<dbReference type="InterPro" id="IPR017439">
    <property type="entry name" value="Amidohydrolase"/>
</dbReference>
<evidence type="ECO:0000313" key="4">
    <source>
        <dbReference type="Proteomes" id="UP000611640"/>
    </source>
</evidence>
<proteinExistence type="predicted"/>
<feature type="binding site" evidence="1">
    <location>
        <position position="156"/>
    </location>
    <ligand>
        <name>Mn(2+)</name>
        <dbReference type="ChEBI" id="CHEBI:29035"/>
        <label>2</label>
    </ligand>
</feature>
<keyword evidence="1" id="KW-0479">Metal-binding</keyword>
<accession>A0A7R7HZL6</accession>
<dbReference type="PANTHER" id="PTHR11014:SF63">
    <property type="entry name" value="METALLOPEPTIDASE, PUTATIVE (AFU_ORTHOLOGUE AFUA_6G09600)-RELATED"/>
    <property type="match status" value="1"/>
</dbReference>
<dbReference type="NCBIfam" id="TIGR01891">
    <property type="entry name" value="amidohydrolases"/>
    <property type="match status" value="1"/>
</dbReference>
<sequence>MNLTRLRHDLHRQPEIGLHLPRTQRAVLDALAGLPLEVTTGDALTSVVAVLRGGARTGGPVVLLRADLDALPVTETADVPYRSTVDGAMHACGHDLHTAMLVGAAHRLAARVDELAGDVLFCFQPGEEGHGGARAMLAEGLLAAAGRRPVAGYALHVFGDVVPPGVVATRPGPVMAASDGLRVTVRGRGGHASTPQRSRDPIPPACEMVTATQALVARGFDVFDPVVVTVGTIHAGTRRNVIPATAELELSIRSFSAASRRAVLDRLARLYQGIAAAHDLSVTVEPIPVHPATVNDEAAARLVLDTATDLFGPERAYPMPHPLAASEDFSYLLAEVPGAFVVLGAAPAGTAPADSPSNHAGDVVFADDVLDDGADLLTELALRRLARP</sequence>